<dbReference type="OrthoDB" id="9780217at2"/>
<organism evidence="5 6">
    <name type="scientific">Chitinophaga pinensis</name>
    <dbReference type="NCBI Taxonomy" id="79329"/>
    <lineage>
        <taxon>Bacteria</taxon>
        <taxon>Pseudomonadati</taxon>
        <taxon>Bacteroidota</taxon>
        <taxon>Chitinophagia</taxon>
        <taxon>Chitinophagales</taxon>
        <taxon>Chitinophagaceae</taxon>
        <taxon>Chitinophaga</taxon>
    </lineage>
</organism>
<dbReference type="Gene3D" id="3.60.20.30">
    <property type="entry name" value="(Glycosyl)asparaginase"/>
    <property type="match status" value="1"/>
</dbReference>
<comment type="caution">
    <text evidence="5">The sequence shown here is derived from an EMBL/GenBank/DDBJ whole genome shotgun (WGS) entry which is preliminary data.</text>
</comment>
<dbReference type="PROSITE" id="PS51318">
    <property type="entry name" value="TAT"/>
    <property type="match status" value="1"/>
</dbReference>
<dbReference type="GO" id="GO:0016811">
    <property type="term" value="F:hydrolase activity, acting on carbon-nitrogen (but not peptide) bonds, in linear amides"/>
    <property type="evidence" value="ECO:0007669"/>
    <property type="project" value="UniProtKB-ARBA"/>
</dbReference>
<keyword evidence="4" id="KW-0732">Signal</keyword>
<accession>A0A5C6LXT8</accession>
<evidence type="ECO:0000313" key="6">
    <source>
        <dbReference type="Proteomes" id="UP000318815"/>
    </source>
</evidence>
<evidence type="ECO:0000256" key="3">
    <source>
        <dbReference type="PIRSR" id="PIRSR600246-3"/>
    </source>
</evidence>
<evidence type="ECO:0000256" key="1">
    <source>
        <dbReference type="PIRSR" id="PIRSR600246-1"/>
    </source>
</evidence>
<protein>
    <submittedName>
        <fullName evidence="5">N(4)-(Beta-N-acetylglucosaminyl)-L-asparaginase</fullName>
    </submittedName>
</protein>
<evidence type="ECO:0000256" key="2">
    <source>
        <dbReference type="PIRSR" id="PIRSR600246-2"/>
    </source>
</evidence>
<name>A0A5C6LXT8_9BACT</name>
<dbReference type="RefSeq" id="WP_146304161.1">
    <property type="nucleotide sequence ID" value="NZ_VOHS01000004.1"/>
</dbReference>
<evidence type="ECO:0000313" key="5">
    <source>
        <dbReference type="EMBL" id="TWW01428.1"/>
    </source>
</evidence>
<dbReference type="InterPro" id="IPR029055">
    <property type="entry name" value="Ntn_hydrolases_N"/>
</dbReference>
<sequence length="350" mass="37396">MQDRRHFLKAAALGAAALSLDGITSETAQAATASKGKVTKPIVVSTWDFGRAANDAAWEVLKKGGRALDAVEAGVRVPEADPNNHTVGYSGFPDRDGRVTLDACIMDELGNCGSVAALEHVTHAISVARAVMEKTPHVMLVGDGALQFALANGFQKENLLTPESEKAWREWLKKSEYKPIMNIENSSYGPDKATTFNPLKLPGNVYNHDTIGMVALDANGNLSGACTTSGMAFKLHGRVGDSPIIGAGLYVDNEVGAATSTGVGEEVIRVVGSFLVVELMRQGYSPEAACKEAVTRIVKKNKERAKGLQVGFLAINKKGEHGAYCLQKGFNYAVKSEKESNVLIDGKHYF</sequence>
<keyword evidence="6" id="KW-1185">Reference proteome</keyword>
<feature type="active site" description="Nucleophile" evidence="1">
    <location>
        <position position="210"/>
    </location>
</feature>
<evidence type="ECO:0000256" key="4">
    <source>
        <dbReference type="SAM" id="SignalP"/>
    </source>
</evidence>
<dbReference type="PANTHER" id="PTHR10188:SF6">
    <property type="entry name" value="N(4)-(BETA-N-ACETYLGLUCOSAMINYL)-L-ASPARAGINASE"/>
    <property type="match status" value="1"/>
</dbReference>
<dbReference type="NCBIfam" id="TIGR01409">
    <property type="entry name" value="TAT_signal_seq"/>
    <property type="match status" value="1"/>
</dbReference>
<feature type="site" description="Cleavage; by autolysis" evidence="3">
    <location>
        <begin position="209"/>
        <end position="210"/>
    </location>
</feature>
<dbReference type="CDD" id="cd04513">
    <property type="entry name" value="Glycosylasparaginase"/>
    <property type="match status" value="1"/>
</dbReference>
<dbReference type="InterPro" id="IPR019546">
    <property type="entry name" value="TAT_signal_bac_arc"/>
</dbReference>
<feature type="signal peptide" evidence="4">
    <location>
        <begin position="1"/>
        <end position="30"/>
    </location>
</feature>
<feature type="chain" id="PRO_5022821745" evidence="4">
    <location>
        <begin position="31"/>
        <end position="350"/>
    </location>
</feature>
<dbReference type="GO" id="GO:0005737">
    <property type="term" value="C:cytoplasm"/>
    <property type="evidence" value="ECO:0007669"/>
    <property type="project" value="TreeGrafter"/>
</dbReference>
<dbReference type="AlphaFoldDB" id="A0A5C6LXT8"/>
<dbReference type="Proteomes" id="UP000318815">
    <property type="component" value="Unassembled WGS sequence"/>
</dbReference>
<dbReference type="InterPro" id="IPR000246">
    <property type="entry name" value="Peptidase_T2"/>
</dbReference>
<dbReference type="SUPFAM" id="SSF56235">
    <property type="entry name" value="N-terminal nucleophile aminohydrolases (Ntn hydrolases)"/>
    <property type="match status" value="1"/>
</dbReference>
<dbReference type="FunFam" id="3.60.20.30:FF:000005">
    <property type="entry name" value="N(4)-(Beta-N-acetylglucosaminyl)-L-asparaginase"/>
    <property type="match status" value="1"/>
</dbReference>
<dbReference type="EMBL" id="VOHS01000004">
    <property type="protein sequence ID" value="TWW01428.1"/>
    <property type="molecule type" value="Genomic_DNA"/>
</dbReference>
<dbReference type="PANTHER" id="PTHR10188">
    <property type="entry name" value="L-ASPARAGINASE"/>
    <property type="match status" value="1"/>
</dbReference>
<reference evidence="5 6" key="1">
    <citation type="submission" date="2019-08" db="EMBL/GenBank/DDBJ databases">
        <title>Whole genome sequencing of chitin degrading bacteria Chitinophaga pinensis YS16.</title>
        <authorList>
            <person name="Singh R.P."/>
            <person name="Manchanda G."/>
            <person name="Maurya I.K."/>
            <person name="Joshi N.K."/>
            <person name="Srivastava A.K."/>
        </authorList>
    </citation>
    <scope>NUCLEOTIDE SEQUENCE [LARGE SCALE GENOMIC DNA]</scope>
    <source>
        <strain evidence="5 6">YS-16</strain>
    </source>
</reference>
<proteinExistence type="predicted"/>
<dbReference type="InterPro" id="IPR006311">
    <property type="entry name" value="TAT_signal"/>
</dbReference>
<feature type="binding site" evidence="2">
    <location>
        <begin position="261"/>
        <end position="264"/>
    </location>
    <ligand>
        <name>substrate</name>
    </ligand>
</feature>
<dbReference type="Pfam" id="PF01112">
    <property type="entry name" value="Asparaginase_2"/>
    <property type="match status" value="1"/>
</dbReference>
<gene>
    <name evidence="5" type="ORF">FEF09_05370</name>
</gene>
<feature type="binding site" evidence="2">
    <location>
        <begin position="238"/>
        <end position="241"/>
    </location>
    <ligand>
        <name>substrate</name>
    </ligand>
</feature>